<evidence type="ECO:0000256" key="1">
    <source>
        <dbReference type="SAM" id="Phobius"/>
    </source>
</evidence>
<keyword evidence="3" id="KW-1185">Reference proteome</keyword>
<keyword evidence="1" id="KW-0812">Transmembrane</keyword>
<evidence type="ECO:0000313" key="2">
    <source>
        <dbReference type="EMBL" id="KAF2431396.1"/>
    </source>
</evidence>
<reference evidence="2" key="1">
    <citation type="journal article" date="2020" name="Stud. Mycol.">
        <title>101 Dothideomycetes genomes: a test case for predicting lifestyles and emergence of pathogens.</title>
        <authorList>
            <person name="Haridas S."/>
            <person name="Albert R."/>
            <person name="Binder M."/>
            <person name="Bloem J."/>
            <person name="Labutti K."/>
            <person name="Salamov A."/>
            <person name="Andreopoulos B."/>
            <person name="Baker S."/>
            <person name="Barry K."/>
            <person name="Bills G."/>
            <person name="Bluhm B."/>
            <person name="Cannon C."/>
            <person name="Castanera R."/>
            <person name="Culley D."/>
            <person name="Daum C."/>
            <person name="Ezra D."/>
            <person name="Gonzalez J."/>
            <person name="Henrissat B."/>
            <person name="Kuo A."/>
            <person name="Liang C."/>
            <person name="Lipzen A."/>
            <person name="Lutzoni F."/>
            <person name="Magnuson J."/>
            <person name="Mondo S."/>
            <person name="Nolan M."/>
            <person name="Ohm R."/>
            <person name="Pangilinan J."/>
            <person name="Park H.-J."/>
            <person name="Ramirez L."/>
            <person name="Alfaro M."/>
            <person name="Sun H."/>
            <person name="Tritt A."/>
            <person name="Yoshinaga Y."/>
            <person name="Zwiers L.-H."/>
            <person name="Turgeon B."/>
            <person name="Goodwin S."/>
            <person name="Spatafora J."/>
            <person name="Crous P."/>
            <person name="Grigoriev I."/>
        </authorList>
    </citation>
    <scope>NUCLEOTIDE SEQUENCE</scope>
    <source>
        <strain evidence="2">CBS 130266</strain>
    </source>
</reference>
<protein>
    <submittedName>
        <fullName evidence="2">Uncharacterized protein</fullName>
    </submittedName>
</protein>
<accession>A0A9P4NUE7</accession>
<dbReference type="EMBL" id="MU007032">
    <property type="protein sequence ID" value="KAF2431396.1"/>
    <property type="molecule type" value="Genomic_DNA"/>
</dbReference>
<comment type="caution">
    <text evidence="2">The sequence shown here is derived from an EMBL/GenBank/DDBJ whole genome shotgun (WGS) entry which is preliminary data.</text>
</comment>
<dbReference type="Proteomes" id="UP000800235">
    <property type="component" value="Unassembled WGS sequence"/>
</dbReference>
<sequence>MITELLPYISFHNRKTGHQEVSHIFTFTYVLCLGNGTFGSISLYIGLLEKALYVFWVGNLTSSLRSLMASLAIDESAHGYIGNESD</sequence>
<keyword evidence="1" id="KW-1133">Transmembrane helix</keyword>
<proteinExistence type="predicted"/>
<gene>
    <name evidence="2" type="ORF">EJ08DRAFT_185958</name>
</gene>
<organism evidence="2 3">
    <name type="scientific">Tothia fuscella</name>
    <dbReference type="NCBI Taxonomy" id="1048955"/>
    <lineage>
        <taxon>Eukaryota</taxon>
        <taxon>Fungi</taxon>
        <taxon>Dikarya</taxon>
        <taxon>Ascomycota</taxon>
        <taxon>Pezizomycotina</taxon>
        <taxon>Dothideomycetes</taxon>
        <taxon>Pleosporomycetidae</taxon>
        <taxon>Venturiales</taxon>
        <taxon>Cylindrosympodiaceae</taxon>
        <taxon>Tothia</taxon>
    </lineage>
</organism>
<evidence type="ECO:0000313" key="3">
    <source>
        <dbReference type="Proteomes" id="UP000800235"/>
    </source>
</evidence>
<name>A0A9P4NUE7_9PEZI</name>
<feature type="transmembrane region" description="Helical" evidence="1">
    <location>
        <begin position="21"/>
        <end position="47"/>
    </location>
</feature>
<dbReference type="AlphaFoldDB" id="A0A9P4NUE7"/>
<keyword evidence="1" id="KW-0472">Membrane</keyword>